<dbReference type="eggNOG" id="COG3501">
    <property type="taxonomic scope" value="Bacteria"/>
</dbReference>
<dbReference type="Proteomes" id="UP000182466">
    <property type="component" value="Unassembled WGS sequence"/>
</dbReference>
<dbReference type="SUPFAM" id="SSF69349">
    <property type="entry name" value="Phage fibre proteins"/>
    <property type="match status" value="1"/>
</dbReference>
<evidence type="ECO:0000256" key="1">
    <source>
        <dbReference type="SAM" id="MobiDB-lite"/>
    </source>
</evidence>
<gene>
    <name evidence="3" type="ORF">SAMN05216236_11065</name>
</gene>
<name>A0A1I7BHQ2_9RHOB</name>
<protein>
    <recommendedName>
        <fullName evidence="2">Gp5/Type VI secretion system Vgr protein OB-fold domain-containing protein</fullName>
    </recommendedName>
</protein>
<feature type="domain" description="Gp5/Type VI secretion system Vgr protein OB-fold" evidence="2">
    <location>
        <begin position="23"/>
        <end position="98"/>
    </location>
</feature>
<dbReference type="InterPro" id="IPR006531">
    <property type="entry name" value="Gp5/Vgr_OB"/>
</dbReference>
<dbReference type="OrthoDB" id="9762420at2"/>
<evidence type="ECO:0000313" key="4">
    <source>
        <dbReference type="Proteomes" id="UP000182466"/>
    </source>
</evidence>
<dbReference type="InterPro" id="IPR037026">
    <property type="entry name" value="Vgr_OB-fold_dom_sf"/>
</dbReference>
<evidence type="ECO:0000313" key="3">
    <source>
        <dbReference type="EMBL" id="SFT86698.1"/>
    </source>
</evidence>
<feature type="region of interest" description="Disordered" evidence="1">
    <location>
        <begin position="251"/>
        <end position="272"/>
    </location>
</feature>
<sequence>MNDAMQVIEKSIRRQQSSYFGKYRAFVVDTDDPEGLGRVKLTIPSVLGEATSDWALPCVAYGGGADFGVLWVPPVGAQVLAEFLEGDPSAPVWAGTFWRQGSEVPGEYQAPSTKILKTESGHFLTFEDEDGAEAITLHSATDAEIVMDPDGGISLTDSAGAKVVLDAQGGEITVEDANGNSIVMSSSGITCTDSSGNEIKMAASGVDVKSSAVVNIEGSQVTVAGAGGEPLIKGTTFLSMFNSHTHVAPMGPTGPPVPPLTPSVLTTKSTAQ</sequence>
<accession>A0A1I7BHQ2</accession>
<dbReference type="Gene3D" id="2.40.50.230">
    <property type="entry name" value="Gp5 N-terminal domain"/>
    <property type="match status" value="1"/>
</dbReference>
<proteinExistence type="predicted"/>
<reference evidence="3 4" key="1">
    <citation type="submission" date="2016-10" db="EMBL/GenBank/DDBJ databases">
        <authorList>
            <person name="de Groot N.N."/>
        </authorList>
    </citation>
    <scope>NUCLEOTIDE SEQUENCE [LARGE SCALE GENOMIC DNA]</scope>
    <source>
        <strain evidence="3 4">CGMCC 1.10959</strain>
    </source>
</reference>
<keyword evidence="4" id="KW-1185">Reference proteome</keyword>
<feature type="compositionally biased region" description="Low complexity" evidence="1">
    <location>
        <begin position="262"/>
        <end position="272"/>
    </location>
</feature>
<dbReference type="SUPFAM" id="SSF69255">
    <property type="entry name" value="gp5 N-terminal domain-like"/>
    <property type="match status" value="1"/>
</dbReference>
<organism evidence="3 4">
    <name type="scientific">Sedimentitalea nanhaiensis</name>
    <dbReference type="NCBI Taxonomy" id="999627"/>
    <lineage>
        <taxon>Bacteria</taxon>
        <taxon>Pseudomonadati</taxon>
        <taxon>Pseudomonadota</taxon>
        <taxon>Alphaproteobacteria</taxon>
        <taxon>Rhodobacterales</taxon>
        <taxon>Paracoccaceae</taxon>
        <taxon>Sedimentitalea</taxon>
    </lineage>
</organism>
<dbReference type="RefSeq" id="WP_027264227.1">
    <property type="nucleotide sequence ID" value="NZ_FPAW01000010.1"/>
</dbReference>
<dbReference type="AlphaFoldDB" id="A0A1I7BHQ2"/>
<dbReference type="EMBL" id="FPAW01000010">
    <property type="protein sequence ID" value="SFT86698.1"/>
    <property type="molecule type" value="Genomic_DNA"/>
</dbReference>
<dbReference type="Pfam" id="PF04717">
    <property type="entry name" value="Phage_base_V"/>
    <property type="match status" value="1"/>
</dbReference>
<dbReference type="STRING" id="999627.SAMN05216236_11065"/>
<evidence type="ECO:0000259" key="2">
    <source>
        <dbReference type="Pfam" id="PF04717"/>
    </source>
</evidence>
<feature type="compositionally biased region" description="Pro residues" evidence="1">
    <location>
        <begin position="252"/>
        <end position="261"/>
    </location>
</feature>